<keyword evidence="2" id="KW-0812">Transmembrane</keyword>
<accession>A0AAN7B1Z1</accession>
<dbReference type="Proteomes" id="UP001301769">
    <property type="component" value="Unassembled WGS sequence"/>
</dbReference>
<keyword evidence="2" id="KW-0472">Membrane</keyword>
<sequence>MPDSPASDHAGEVDGMNIFWVLFILISVTVLHPLGRAPGFSRFTRYERMLPLSSALDAVDLYVACIQAWRTQGLPFRKAARAICNERLQGNLPPADNLPNALLPMQNQADSPSDGDEDNSRRQDMQSRLRFIIAQLYLDSIPRVLANIGIVLTYAKVCGFRGVPYSLAVATVCFSTWMSMEAFLVVAFWFRSPKRMLADSQDGLDIGPNRTRPGRRRPQVLRVLARILVLVQIMALLGIFIAAAVTARRHGVGDTNIPEPPPKTSAPDTSPPAPQDDSRGFFAGYLHLAGAPWRFSDAVWDKVRRGLWYDESHFPIQPPTFGQIMYAKAWAAPMSVVLTFIGVVGSLAILSMPIWAPWLIWTFAGDLGHLVLCCCGCLVSLLLQFRPILEAGLRIGRKRALLLVRLATAGALVLGLVYFNMFWDGTGTSKEGWTGKLD</sequence>
<comment type="caution">
    <text evidence="3">The sequence shown here is derived from an EMBL/GenBank/DDBJ whole genome shotgun (WGS) entry which is preliminary data.</text>
</comment>
<feature type="transmembrane region" description="Helical" evidence="2">
    <location>
        <begin position="167"/>
        <end position="190"/>
    </location>
</feature>
<reference evidence="3" key="2">
    <citation type="submission" date="2023-05" db="EMBL/GenBank/DDBJ databases">
        <authorList>
            <consortium name="Lawrence Berkeley National Laboratory"/>
            <person name="Steindorff A."/>
            <person name="Hensen N."/>
            <person name="Bonometti L."/>
            <person name="Westerberg I."/>
            <person name="Brannstrom I.O."/>
            <person name="Guillou S."/>
            <person name="Cros-Aarteil S."/>
            <person name="Calhoun S."/>
            <person name="Haridas S."/>
            <person name="Kuo A."/>
            <person name="Mondo S."/>
            <person name="Pangilinan J."/>
            <person name="Riley R."/>
            <person name="Labutti K."/>
            <person name="Andreopoulos B."/>
            <person name="Lipzen A."/>
            <person name="Chen C."/>
            <person name="Yanf M."/>
            <person name="Daum C."/>
            <person name="Ng V."/>
            <person name="Clum A."/>
            <person name="Ohm R."/>
            <person name="Martin F."/>
            <person name="Silar P."/>
            <person name="Natvig D."/>
            <person name="Lalanne C."/>
            <person name="Gautier V."/>
            <person name="Ament-Velasquez S.L."/>
            <person name="Kruys A."/>
            <person name="Hutchinson M.I."/>
            <person name="Powell A.J."/>
            <person name="Barry K."/>
            <person name="Miller A.N."/>
            <person name="Grigoriev I.V."/>
            <person name="Debuchy R."/>
            <person name="Gladieux P."/>
            <person name="Thoren M.H."/>
            <person name="Johannesson H."/>
        </authorList>
    </citation>
    <scope>NUCLEOTIDE SEQUENCE</scope>
    <source>
        <strain evidence="3">PSN293</strain>
    </source>
</reference>
<protein>
    <submittedName>
        <fullName evidence="3">Uncharacterized protein</fullName>
    </submittedName>
</protein>
<evidence type="ECO:0000313" key="3">
    <source>
        <dbReference type="EMBL" id="KAK4206932.1"/>
    </source>
</evidence>
<dbReference type="EMBL" id="MU858336">
    <property type="protein sequence ID" value="KAK4206932.1"/>
    <property type="molecule type" value="Genomic_DNA"/>
</dbReference>
<proteinExistence type="predicted"/>
<keyword evidence="2" id="KW-1133">Transmembrane helix</keyword>
<feature type="transmembrane region" description="Helical" evidence="2">
    <location>
        <begin position="131"/>
        <end position="155"/>
    </location>
</feature>
<reference evidence="3" key="1">
    <citation type="journal article" date="2023" name="Mol. Phylogenet. Evol.">
        <title>Genome-scale phylogeny and comparative genomics of the fungal order Sordariales.</title>
        <authorList>
            <person name="Hensen N."/>
            <person name="Bonometti L."/>
            <person name="Westerberg I."/>
            <person name="Brannstrom I.O."/>
            <person name="Guillou S."/>
            <person name="Cros-Aarteil S."/>
            <person name="Calhoun S."/>
            <person name="Haridas S."/>
            <person name="Kuo A."/>
            <person name="Mondo S."/>
            <person name="Pangilinan J."/>
            <person name="Riley R."/>
            <person name="LaButti K."/>
            <person name="Andreopoulos B."/>
            <person name="Lipzen A."/>
            <person name="Chen C."/>
            <person name="Yan M."/>
            <person name="Daum C."/>
            <person name="Ng V."/>
            <person name="Clum A."/>
            <person name="Steindorff A."/>
            <person name="Ohm R.A."/>
            <person name="Martin F."/>
            <person name="Silar P."/>
            <person name="Natvig D.O."/>
            <person name="Lalanne C."/>
            <person name="Gautier V."/>
            <person name="Ament-Velasquez S.L."/>
            <person name="Kruys A."/>
            <person name="Hutchinson M.I."/>
            <person name="Powell A.J."/>
            <person name="Barry K."/>
            <person name="Miller A.N."/>
            <person name="Grigoriev I.V."/>
            <person name="Debuchy R."/>
            <person name="Gladieux P."/>
            <person name="Hiltunen Thoren M."/>
            <person name="Johannesson H."/>
        </authorList>
    </citation>
    <scope>NUCLEOTIDE SEQUENCE</scope>
    <source>
        <strain evidence="3">PSN293</strain>
    </source>
</reference>
<feature type="transmembrane region" description="Helical" evidence="2">
    <location>
        <begin position="18"/>
        <end position="35"/>
    </location>
</feature>
<feature type="region of interest" description="Disordered" evidence="1">
    <location>
        <begin position="252"/>
        <end position="275"/>
    </location>
</feature>
<name>A0AAN7B1Z1_9PEZI</name>
<feature type="transmembrane region" description="Helical" evidence="2">
    <location>
        <begin position="403"/>
        <end position="423"/>
    </location>
</feature>
<dbReference type="AlphaFoldDB" id="A0AAN7B1Z1"/>
<keyword evidence="4" id="KW-1185">Reference proteome</keyword>
<feature type="compositionally biased region" description="Pro residues" evidence="1">
    <location>
        <begin position="258"/>
        <end position="274"/>
    </location>
</feature>
<evidence type="ECO:0000256" key="2">
    <source>
        <dbReference type="SAM" id="Phobius"/>
    </source>
</evidence>
<evidence type="ECO:0000256" key="1">
    <source>
        <dbReference type="SAM" id="MobiDB-lite"/>
    </source>
</evidence>
<feature type="transmembrane region" description="Helical" evidence="2">
    <location>
        <begin position="223"/>
        <end position="245"/>
    </location>
</feature>
<feature type="transmembrane region" description="Helical" evidence="2">
    <location>
        <begin position="278"/>
        <end position="295"/>
    </location>
</feature>
<feature type="transmembrane region" description="Helical" evidence="2">
    <location>
        <begin position="358"/>
        <end position="383"/>
    </location>
</feature>
<gene>
    <name evidence="3" type="ORF">QBC37DRAFT_406672</name>
</gene>
<organism evidence="3 4">
    <name type="scientific">Rhypophila decipiens</name>
    <dbReference type="NCBI Taxonomy" id="261697"/>
    <lineage>
        <taxon>Eukaryota</taxon>
        <taxon>Fungi</taxon>
        <taxon>Dikarya</taxon>
        <taxon>Ascomycota</taxon>
        <taxon>Pezizomycotina</taxon>
        <taxon>Sordariomycetes</taxon>
        <taxon>Sordariomycetidae</taxon>
        <taxon>Sordariales</taxon>
        <taxon>Naviculisporaceae</taxon>
        <taxon>Rhypophila</taxon>
    </lineage>
</organism>
<feature type="transmembrane region" description="Helical" evidence="2">
    <location>
        <begin position="330"/>
        <end position="352"/>
    </location>
</feature>
<evidence type="ECO:0000313" key="4">
    <source>
        <dbReference type="Proteomes" id="UP001301769"/>
    </source>
</evidence>